<dbReference type="GO" id="GO:0030246">
    <property type="term" value="F:carbohydrate binding"/>
    <property type="evidence" value="ECO:0007669"/>
    <property type="project" value="UniProtKB-ARBA"/>
</dbReference>
<comment type="similarity">
    <text evidence="2">Belongs to the bacterial solute-binding protein 2 family.</text>
</comment>
<proteinExistence type="inferred from homology"/>
<dbReference type="Proteomes" id="UP000036802">
    <property type="component" value="Unassembled WGS sequence"/>
</dbReference>
<dbReference type="InterPro" id="IPR025997">
    <property type="entry name" value="SBP_2_dom"/>
</dbReference>
<dbReference type="GO" id="GO:0030313">
    <property type="term" value="C:cell envelope"/>
    <property type="evidence" value="ECO:0007669"/>
    <property type="project" value="UniProtKB-SubCell"/>
</dbReference>
<dbReference type="InterPro" id="IPR028082">
    <property type="entry name" value="Peripla_BP_I"/>
</dbReference>
<reference evidence="5 6" key="1">
    <citation type="journal article" date="2015" name="Int J Genomics">
        <title>Comparative Genomics Revealed Genetic Diversity and Species/Strain-Level Differences in Carbohydrate Metabolism of Three Probiotic Bifidobacterial Species.</title>
        <authorList>
            <person name="Odamaki T."/>
            <person name="Horigome A."/>
            <person name="Sugahara H."/>
            <person name="Hashikura N."/>
            <person name="Minami J."/>
            <person name="Xiao J.Z."/>
            <person name="Abe F."/>
        </authorList>
    </citation>
    <scope>NUCLEOTIDE SEQUENCE [LARGE SCALE GENOMIC DNA]</scope>
    <source>
        <strain evidence="5 6">MCC 1114</strain>
    </source>
</reference>
<protein>
    <recommendedName>
        <fullName evidence="4">Periplasmic binding protein domain-containing protein</fullName>
    </recommendedName>
</protein>
<evidence type="ECO:0000256" key="2">
    <source>
        <dbReference type="ARBA" id="ARBA00007639"/>
    </source>
</evidence>
<dbReference type="EMBL" id="AVQC01000012">
    <property type="protein sequence ID" value="KOA64869.1"/>
    <property type="molecule type" value="Genomic_DNA"/>
</dbReference>
<gene>
    <name evidence="5" type="ORF">BBM1114_06755</name>
</gene>
<name>A0A0L7CYP2_BIFBR</name>
<dbReference type="PANTHER" id="PTHR46847:SF1">
    <property type="entry name" value="D-ALLOSE-BINDING PERIPLASMIC PROTEIN-RELATED"/>
    <property type="match status" value="1"/>
</dbReference>
<accession>A0A0L7CYP2</accession>
<organism evidence="5 6">
    <name type="scientific">Bifidobacterium breve MCC 1114</name>
    <dbReference type="NCBI Taxonomy" id="1365964"/>
    <lineage>
        <taxon>Bacteria</taxon>
        <taxon>Bacillati</taxon>
        <taxon>Actinomycetota</taxon>
        <taxon>Actinomycetes</taxon>
        <taxon>Bifidobacteriales</taxon>
        <taxon>Bifidobacteriaceae</taxon>
        <taxon>Bifidobacterium</taxon>
    </lineage>
</organism>
<dbReference type="PATRIC" id="fig|1365964.3.peg.1364"/>
<dbReference type="PANTHER" id="PTHR46847">
    <property type="entry name" value="D-ALLOSE-BINDING PERIPLASMIC PROTEIN-RELATED"/>
    <property type="match status" value="1"/>
</dbReference>
<evidence type="ECO:0000256" key="1">
    <source>
        <dbReference type="ARBA" id="ARBA00004196"/>
    </source>
</evidence>
<evidence type="ECO:0000259" key="4">
    <source>
        <dbReference type="Pfam" id="PF13407"/>
    </source>
</evidence>
<dbReference type="RefSeq" id="WP_230804015.1">
    <property type="nucleotide sequence ID" value="NZ_AVQC01000012.1"/>
</dbReference>
<comment type="subcellular location">
    <subcellularLocation>
        <location evidence="1">Cell envelope</location>
    </subcellularLocation>
</comment>
<dbReference type="Pfam" id="PF13407">
    <property type="entry name" value="Peripla_BP_4"/>
    <property type="match status" value="1"/>
</dbReference>
<dbReference type="AlphaFoldDB" id="A0A0L7CYP2"/>
<dbReference type="Gene3D" id="3.40.50.2300">
    <property type="match status" value="2"/>
</dbReference>
<dbReference type="CDD" id="cd06316">
    <property type="entry name" value="PBP1_ABC_sugar_binding-like"/>
    <property type="match status" value="1"/>
</dbReference>
<keyword evidence="3" id="KW-0732">Signal</keyword>
<sequence>MSAAVASLACIAMLTGCSNSTTSSESAEDTAASALEVAQKAIDGKVLSTGANGEKAASADVADLTDEEVQKIKDAHLKAALVFHYAGNDWYNAQVAGLKATFEELGVEIIATTDADFSPDKQVSDIETVLAQNPDIIISIPTDATATSAAYKKVAEAGVTLVFMDQPANDLEAGKDYVSVVSADNYGNGVASAHILANSIGKKGKIAALYHDADFFVTEQRYEGFKKTIEEEYPDIQIIAEKGVSDSDLVAQSQQQADAIINQNPDLAGMWAPWDVPAEGVMAAARSAGRNDLKITTIDLGESVGVAMAQNQLISGTSAQRPYDQGVTEAKIAAGARVLGKTYPTYVALSALPVTRTNLKEAWSEVYHSDLPSNIADLMKN</sequence>
<evidence type="ECO:0000256" key="3">
    <source>
        <dbReference type="ARBA" id="ARBA00022729"/>
    </source>
</evidence>
<feature type="domain" description="Periplasmic binding protein" evidence="4">
    <location>
        <begin position="80"/>
        <end position="333"/>
    </location>
</feature>
<comment type="caution">
    <text evidence="5">The sequence shown here is derived from an EMBL/GenBank/DDBJ whole genome shotgun (WGS) entry which is preliminary data.</text>
</comment>
<evidence type="ECO:0000313" key="6">
    <source>
        <dbReference type="Proteomes" id="UP000036802"/>
    </source>
</evidence>
<dbReference type="SUPFAM" id="SSF53822">
    <property type="entry name" value="Periplasmic binding protein-like I"/>
    <property type="match status" value="1"/>
</dbReference>
<evidence type="ECO:0000313" key="5">
    <source>
        <dbReference type="EMBL" id="KOA64869.1"/>
    </source>
</evidence>